<evidence type="ECO:0000313" key="4">
    <source>
        <dbReference type="Proteomes" id="UP000293568"/>
    </source>
</evidence>
<accession>A0A4P6F5Y0</accession>
<evidence type="ECO:0000256" key="1">
    <source>
        <dbReference type="SAM" id="MobiDB-lite"/>
    </source>
</evidence>
<feature type="compositionally biased region" description="Polar residues" evidence="1">
    <location>
        <begin position="345"/>
        <end position="354"/>
    </location>
</feature>
<dbReference type="InterPro" id="IPR032109">
    <property type="entry name" value="Big_3_5"/>
</dbReference>
<reference evidence="3 4" key="1">
    <citation type="submission" date="2019-01" db="EMBL/GenBank/DDBJ databases">
        <title>Genome sequencing of strain FW100M-2.</title>
        <authorList>
            <person name="Heo J."/>
            <person name="Kim S.-J."/>
            <person name="Kim J.-S."/>
            <person name="Hong S.-B."/>
            <person name="Kwon S.-W."/>
        </authorList>
    </citation>
    <scope>NUCLEOTIDE SEQUENCE [LARGE SCALE GENOMIC DNA]</scope>
    <source>
        <strain evidence="3 4">FW100M-2</strain>
    </source>
</reference>
<feature type="domain" description="SLH" evidence="2">
    <location>
        <begin position="668"/>
        <end position="730"/>
    </location>
</feature>
<dbReference type="PROSITE" id="PS51272">
    <property type="entry name" value="SLH"/>
    <property type="match status" value="3"/>
</dbReference>
<dbReference type="Proteomes" id="UP000293568">
    <property type="component" value="Chromosome"/>
</dbReference>
<feature type="domain" description="SLH" evidence="2">
    <location>
        <begin position="598"/>
        <end position="661"/>
    </location>
</feature>
<feature type="domain" description="SLH" evidence="2">
    <location>
        <begin position="537"/>
        <end position="597"/>
    </location>
</feature>
<dbReference type="OrthoDB" id="1723494at2"/>
<proteinExistence type="predicted"/>
<evidence type="ECO:0000313" key="3">
    <source>
        <dbReference type="EMBL" id="QAY65798.1"/>
    </source>
</evidence>
<organism evidence="3 4">
    <name type="scientific">Paenibacillus protaetiae</name>
    <dbReference type="NCBI Taxonomy" id="2509456"/>
    <lineage>
        <taxon>Bacteria</taxon>
        <taxon>Bacillati</taxon>
        <taxon>Bacillota</taxon>
        <taxon>Bacilli</taxon>
        <taxon>Bacillales</taxon>
        <taxon>Paenibacillaceae</taxon>
        <taxon>Paenibacillus</taxon>
    </lineage>
</organism>
<dbReference type="PANTHER" id="PTHR43308:SF5">
    <property type="entry name" value="S-LAYER PROTEIN _ PEPTIDOGLYCAN ENDO-BETA-N-ACETYLGLUCOSAMINIDASE"/>
    <property type="match status" value="1"/>
</dbReference>
<feature type="region of interest" description="Disordered" evidence="1">
    <location>
        <begin position="345"/>
        <end position="365"/>
    </location>
</feature>
<dbReference type="PANTHER" id="PTHR43308">
    <property type="entry name" value="OUTER MEMBRANE PROTEIN ALPHA-RELATED"/>
    <property type="match status" value="1"/>
</dbReference>
<gene>
    <name evidence="3" type="ORF">ET464_04780</name>
</gene>
<dbReference type="InterPro" id="IPR013783">
    <property type="entry name" value="Ig-like_fold"/>
</dbReference>
<keyword evidence="4" id="KW-1185">Reference proteome</keyword>
<dbReference type="AlphaFoldDB" id="A0A4P6F5Y0"/>
<evidence type="ECO:0000259" key="2">
    <source>
        <dbReference type="PROSITE" id="PS51272"/>
    </source>
</evidence>
<dbReference type="Pfam" id="PF16640">
    <property type="entry name" value="Big_3_5"/>
    <property type="match status" value="1"/>
</dbReference>
<protein>
    <recommendedName>
        <fullName evidence="2">SLH domain-containing protein</fullName>
    </recommendedName>
</protein>
<dbReference type="EMBL" id="CP035492">
    <property type="protein sequence ID" value="QAY65798.1"/>
    <property type="molecule type" value="Genomic_DNA"/>
</dbReference>
<dbReference type="RefSeq" id="WP_129438703.1">
    <property type="nucleotide sequence ID" value="NZ_CP035492.1"/>
</dbReference>
<dbReference type="Gene3D" id="2.60.40.10">
    <property type="entry name" value="Immunoglobulins"/>
    <property type="match status" value="2"/>
</dbReference>
<sequence length="730" mass="77327">MNVQFILLKPKHWIGAMLLALILLTPAWLKANADAAPVTVAISGPSQSIYGEEVVIQAELSDSSNSSGNPPAGNVTVYDGDNIAGTGTLAANLPQLVFRSSHDAPTIPDAKLTVASVPTIDWDGITYWAYSYTSNSFDMKLVATDSHNQVIKTWEHIGNTRYIDTISINPQNRTITFTGQSQSTLTMNWSELNPVEAKAQIPLSSLAPGVHQLTAVYNGDSYHLASASDEWTVTIAPIQTDSTLTYSPSAPTNNDDITLTAQIVNPSGSTVLPTGGQAVFWDGSEKLGEAAVVNGRAALVTKLTEGEHTLRAAYNAAPGDPYHTDSTSMDTLLTVVKHYHTPTVTPAQQDTRCGSGSAGTALLNDPNSRIPVEGGVIELTSKEVSCGQTPTFYVNGGLSFTLPVSGLDIASLASELGVEPEDVTIKVTIRKLSDDEAGPLSRAVAAAGAVQLADAYQFLVEAEAAGTTIPIEHFGQMAARTIALADPDVDTSLATGVLFNPADGELHFVPTTFQDADGQKIATLQRDGASIYTVIRGQAAQFADMDRHWASGDIALLSAKQIVQGGDKHRFEPNRSITRAEFAALVIRSLGILPADQPSSAFADVQPAAWYAGTVAAAAEANLMQGDEKGDFRPNDPITRKEIASILIRALAYTGREITLSDEESDAVLARFADTGELLWAKPDFAAAVQAGLVHGRTETEIAGNDPASRAEAAALIARYLAYAQLINPY</sequence>
<dbReference type="InterPro" id="IPR051465">
    <property type="entry name" value="Cell_Envelope_Struct_Comp"/>
</dbReference>
<dbReference type="InterPro" id="IPR001119">
    <property type="entry name" value="SLH_dom"/>
</dbReference>
<dbReference type="Pfam" id="PF00395">
    <property type="entry name" value="SLH"/>
    <property type="match status" value="3"/>
</dbReference>
<name>A0A4P6F5Y0_9BACL</name>
<dbReference type="KEGG" id="pprt:ET464_04780"/>